<comment type="caution">
    <text evidence="2">The sequence shown here is derived from an EMBL/GenBank/DDBJ whole genome shotgun (WGS) entry which is preliminary data.</text>
</comment>
<evidence type="ECO:0000313" key="3">
    <source>
        <dbReference type="Proteomes" id="UP001604277"/>
    </source>
</evidence>
<sequence length="160" mass="18806">MDQVDGWVDYVRDLSGGHEDPEFDLNYWTCNKYPSELNMSDFTKIRDKYRISERGRLIFYAKTDQPCNPHAGHVAMMSDAFKCGMRLSLHPFFRALLRSYNVCPYQMSPNFWNQAVGTWLIWQEEMNQMNKINSFSPFHPTFSSIWYQSIKLKSAAIPLV</sequence>
<protein>
    <recommendedName>
        <fullName evidence="1">Transposase (putative) gypsy type domain-containing protein</fullName>
    </recommendedName>
</protein>
<dbReference type="AlphaFoldDB" id="A0ABD1S221"/>
<gene>
    <name evidence="2" type="ORF">Fot_38513</name>
</gene>
<evidence type="ECO:0000313" key="2">
    <source>
        <dbReference type="EMBL" id="KAL2494756.1"/>
    </source>
</evidence>
<reference evidence="3" key="1">
    <citation type="submission" date="2024-07" db="EMBL/GenBank/DDBJ databases">
        <title>Two chromosome-level genome assemblies of Korean endemic species Abeliophyllum distichum and Forsythia ovata (Oleaceae).</title>
        <authorList>
            <person name="Jang H."/>
        </authorList>
    </citation>
    <scope>NUCLEOTIDE SEQUENCE [LARGE SCALE GENOMIC DNA]</scope>
</reference>
<dbReference type="InterPro" id="IPR007321">
    <property type="entry name" value="Transposase_28"/>
</dbReference>
<evidence type="ECO:0000259" key="1">
    <source>
        <dbReference type="Pfam" id="PF04195"/>
    </source>
</evidence>
<name>A0ABD1S221_9LAMI</name>
<proteinExistence type="predicted"/>
<accession>A0ABD1S221</accession>
<dbReference type="Pfam" id="PF04195">
    <property type="entry name" value="Transposase_28"/>
    <property type="match status" value="1"/>
</dbReference>
<keyword evidence="3" id="KW-1185">Reference proteome</keyword>
<dbReference type="Proteomes" id="UP001604277">
    <property type="component" value="Unassembled WGS sequence"/>
</dbReference>
<organism evidence="2 3">
    <name type="scientific">Forsythia ovata</name>
    <dbReference type="NCBI Taxonomy" id="205694"/>
    <lineage>
        <taxon>Eukaryota</taxon>
        <taxon>Viridiplantae</taxon>
        <taxon>Streptophyta</taxon>
        <taxon>Embryophyta</taxon>
        <taxon>Tracheophyta</taxon>
        <taxon>Spermatophyta</taxon>
        <taxon>Magnoliopsida</taxon>
        <taxon>eudicotyledons</taxon>
        <taxon>Gunneridae</taxon>
        <taxon>Pentapetalae</taxon>
        <taxon>asterids</taxon>
        <taxon>lamiids</taxon>
        <taxon>Lamiales</taxon>
        <taxon>Oleaceae</taxon>
        <taxon>Forsythieae</taxon>
        <taxon>Forsythia</taxon>
    </lineage>
</organism>
<feature type="domain" description="Transposase (putative) gypsy type" evidence="1">
    <location>
        <begin position="77"/>
        <end position="114"/>
    </location>
</feature>
<dbReference type="EMBL" id="JBFOLJ010000011">
    <property type="protein sequence ID" value="KAL2494756.1"/>
    <property type="molecule type" value="Genomic_DNA"/>
</dbReference>